<gene>
    <name evidence="1" type="ORF">WG66_19367</name>
</gene>
<organism evidence="1 2">
    <name type="scientific">Moniliophthora roreri</name>
    <name type="common">Frosty pod rot fungus</name>
    <name type="synonym">Monilia roreri</name>
    <dbReference type="NCBI Taxonomy" id="221103"/>
    <lineage>
        <taxon>Eukaryota</taxon>
        <taxon>Fungi</taxon>
        <taxon>Dikarya</taxon>
        <taxon>Basidiomycota</taxon>
        <taxon>Agaricomycotina</taxon>
        <taxon>Agaricomycetes</taxon>
        <taxon>Agaricomycetidae</taxon>
        <taxon>Agaricales</taxon>
        <taxon>Marasmiineae</taxon>
        <taxon>Marasmiaceae</taxon>
        <taxon>Moniliophthora</taxon>
    </lineage>
</organism>
<reference evidence="1 2" key="1">
    <citation type="submission" date="2015-12" db="EMBL/GenBank/DDBJ databases">
        <title>Draft genome sequence of Moniliophthora roreri, the causal agent of frosty pod rot of cacao.</title>
        <authorList>
            <person name="Aime M.C."/>
            <person name="Diaz-Valderrama J.R."/>
            <person name="Kijpornyongpan T."/>
            <person name="Phillips-Mora W."/>
        </authorList>
    </citation>
    <scope>NUCLEOTIDE SEQUENCE [LARGE SCALE GENOMIC DNA]</scope>
    <source>
        <strain evidence="1 2">MCA 2952</strain>
    </source>
</reference>
<dbReference type="Proteomes" id="UP000054988">
    <property type="component" value="Unassembled WGS sequence"/>
</dbReference>
<accession>A0A0W0EVG9</accession>
<evidence type="ECO:0008006" key="3">
    <source>
        <dbReference type="Google" id="ProtNLM"/>
    </source>
</evidence>
<dbReference type="AlphaFoldDB" id="A0A0W0EVG9"/>
<evidence type="ECO:0000313" key="2">
    <source>
        <dbReference type="Proteomes" id="UP000054988"/>
    </source>
</evidence>
<comment type="caution">
    <text evidence="1">The sequence shown here is derived from an EMBL/GenBank/DDBJ whole genome shotgun (WGS) entry which is preliminary data.</text>
</comment>
<sequence length="466" mass="53737">MSAQTSTESFPERPKLPQELFDLIIDQSRDNKSSLQELSLVSDSFCQQARRHLFRSIEVTCAETSGEPYEHFEKDDEYHQSLNNKHLTIHEFVRLCESPRSTWRPGVVKKLKLTPCFSDGYGCLSLLAASDDPIATKLKMPRTQDIFRTVTSLRLSFTDAEDWHHSSLCEFILKTFPSIRCLSLESVIFSNIEDLWNIFLSIPLLEEFEWIGGTSCCWSPPATLSNAGQQLPNLRSFSFEGNMDISLGDLMPVLSHLPKSHLSRYEFHLVHRNDFPAISTLMTMAGSDGPVKQQWSFRFTANTYRDTPRAYDPQNSQDRDFIVKHLCLLRNPRISELTFADHHGWDLIPEVLERFVKVSSSGSNLESIILPEFVVVDEWSGESSVLPELKRIDETLNHHVFSCLQELHFHSIRSYGLMDTPRSLDERTRSARWGTFERVLEDIERRCVPRAVKRGIWRLHTSDWVV</sequence>
<name>A0A0W0EVG9_MONRR</name>
<protein>
    <recommendedName>
        <fullName evidence="3">F-box domain-containing protein</fullName>
    </recommendedName>
</protein>
<evidence type="ECO:0000313" key="1">
    <source>
        <dbReference type="EMBL" id="KTB28068.1"/>
    </source>
</evidence>
<dbReference type="SUPFAM" id="SSF52047">
    <property type="entry name" value="RNI-like"/>
    <property type="match status" value="1"/>
</dbReference>
<proteinExistence type="predicted"/>
<dbReference type="EMBL" id="LATX01002505">
    <property type="protein sequence ID" value="KTB28068.1"/>
    <property type="molecule type" value="Genomic_DNA"/>
</dbReference>